<feature type="region of interest" description="Disordered" evidence="1">
    <location>
        <begin position="148"/>
        <end position="176"/>
    </location>
</feature>
<dbReference type="EMBL" id="HBNS01010227">
    <property type="protein sequence ID" value="CAE4594521.1"/>
    <property type="molecule type" value="Transcribed_RNA"/>
</dbReference>
<proteinExistence type="predicted"/>
<evidence type="ECO:0000256" key="1">
    <source>
        <dbReference type="SAM" id="MobiDB-lite"/>
    </source>
</evidence>
<evidence type="ECO:0000313" key="2">
    <source>
        <dbReference type="EMBL" id="CAE4594521.1"/>
    </source>
</evidence>
<reference evidence="2" key="1">
    <citation type="submission" date="2021-01" db="EMBL/GenBank/DDBJ databases">
        <authorList>
            <person name="Corre E."/>
            <person name="Pelletier E."/>
            <person name="Niang G."/>
            <person name="Scheremetjew M."/>
            <person name="Finn R."/>
            <person name="Kale V."/>
            <person name="Holt S."/>
            <person name="Cochrane G."/>
            <person name="Meng A."/>
            <person name="Brown T."/>
            <person name="Cohen L."/>
        </authorList>
    </citation>
    <scope>NUCLEOTIDE SEQUENCE</scope>
    <source>
        <strain evidence="2">GSO104</strain>
    </source>
</reference>
<protein>
    <submittedName>
        <fullName evidence="2">Uncharacterized protein</fullName>
    </submittedName>
</protein>
<gene>
    <name evidence="2" type="ORF">DBRI00130_LOCUS8258</name>
</gene>
<sequence length="794" mass="87866">MGILGQVGEDDTNNLSRDRGPAFNKARLVSASHSFSDYNTINSFSTMSSLNQDDQIESFLARKFTPPVGASREEINKLNYFHLMQRAIAVANSKNPSEEEIHNIISLAEKNDVLHNDIMGILGQVGEDDTNNISRDRRVFSFYSDDHSHISSHLSEDNADYGDLKKPNPTSVSQESPTDIISASFSMHFGSDESISSFPIYPVFTGNDSFATNQSVSEPGTIKSFGAIESMNQDDMIENFLARKFTAPVGASPEEIKNLTFFQLMMRAIDIADSKNPSKEDMAGIISHAKENGIPTNDIMKIFEKVENGARTCERKDEPPRGILIDMGRALTDQNQKTRHVGTSSLQNSSNNCSDGTSSTLIKSLVDSMEDESSCESGSIEGCFVQGVRSVWNTDKQVNNVEDDETATSGDSSTSTVEEQFDETCGKSISTHDSFCPEKYGNMEEVDDNEEIAAFLTRFSHLQAGGHFPNGNVEGIGEFGASCKNKDPEDAVEVDLEYGFVKKANMASIANIRGLEAKRSFQRFLSKKGWVSNGRRWAIKKHLKLSREERTKAHPGYSGVDIESLHRHCEAVRDQPNILFKENSAKSSGDWIGEPAQTFANDKSQQHITQAGLRSRMPEVFISAPTVKEVIIEIAIGAMKGDLINRDNLCTAGDDVIEDYEIEDDVINDIVTVGSRISGSLGTSIKDSLSHQDITCFSHEDIIGDNTMLQREVIRSSPSYDSKYSSLSESDGSFSYFSDIDAYYDLGTFKNGRPKIGERVTKLHYSVKSSYAKCAWRKGHFPVDTFPYKNDAYC</sequence>
<accession>A0A7S4VFA9</accession>
<feature type="compositionally biased region" description="Polar residues" evidence="1">
    <location>
        <begin position="407"/>
        <end position="417"/>
    </location>
</feature>
<organism evidence="2">
    <name type="scientific">Ditylum brightwellii</name>
    <dbReference type="NCBI Taxonomy" id="49249"/>
    <lineage>
        <taxon>Eukaryota</taxon>
        <taxon>Sar</taxon>
        <taxon>Stramenopiles</taxon>
        <taxon>Ochrophyta</taxon>
        <taxon>Bacillariophyta</taxon>
        <taxon>Mediophyceae</taxon>
        <taxon>Lithodesmiophycidae</taxon>
        <taxon>Lithodesmiales</taxon>
        <taxon>Lithodesmiaceae</taxon>
        <taxon>Ditylum</taxon>
    </lineage>
</organism>
<feature type="region of interest" description="Disordered" evidence="1">
    <location>
        <begin position="398"/>
        <end position="417"/>
    </location>
</feature>
<dbReference type="AlphaFoldDB" id="A0A7S4VFA9"/>
<name>A0A7S4VFA9_9STRA</name>